<gene>
    <name evidence="2" type="ORF">EF806_01735</name>
</gene>
<comment type="caution">
    <text evidence="2">The sequence shown here is derived from an EMBL/GenBank/DDBJ whole genome shotgun (WGS) entry which is preliminary data.</text>
</comment>
<sequence>MHNICVASTINQGGKTFFCVGIGQILREKGYNIGFMKPIGGNVVNIEGKSIENDVKKFKELFNLKDDYDEMNPVLITETDFINILKGGDIKLTEKIKGSFDRIKNDKDIVIIEGFEDIFSILLFGIRPEKLAEITDSKIILLVNYNQYVAGKILEFSSRIDDDKLIGIVINNVPISLVDMVKQLMIPFLKRKNAKILGFIPRTELLRYVTPLEIAENFGGKIICGETNADEPIYNFIIGAMTYENALKYFRRVKDKAVITGGDRAEIQIAALETPTKALLLTGNLYPGPGVISRAEERKIPIIILPDDTITVVDKIEEMMDISVNLMDRRRIENLKRLLEENIDLDTIYKAIQV</sequence>
<organism evidence="2 3">
    <name type="scientific">Methanoliparum thermophilum</name>
    <dbReference type="NCBI Taxonomy" id="2491083"/>
    <lineage>
        <taxon>Archaea</taxon>
        <taxon>Methanobacteriati</taxon>
        <taxon>Methanobacteriota</taxon>
        <taxon>Candidatus Methanoliparia</taxon>
        <taxon>Candidatus Methanoliparales</taxon>
        <taxon>Candidatus Methanoliparaceae</taxon>
        <taxon>Candidatus Methanoliparum</taxon>
    </lineage>
</organism>
<name>A0A520KTE3_METT2</name>
<dbReference type="InterPro" id="IPR028979">
    <property type="entry name" value="Ser_kin/Pase_Hpr-like_N_sf"/>
</dbReference>
<dbReference type="Proteomes" id="UP000317158">
    <property type="component" value="Unassembled WGS sequence"/>
</dbReference>
<dbReference type="PANTHER" id="PTHR43356">
    <property type="entry name" value="PHOSPHATE ACETYLTRANSFERASE"/>
    <property type="match status" value="1"/>
</dbReference>
<dbReference type="SUPFAM" id="SSF75138">
    <property type="entry name" value="HprK N-terminal domain-like"/>
    <property type="match status" value="1"/>
</dbReference>
<dbReference type="Pfam" id="PF13500">
    <property type="entry name" value="AAA_26"/>
    <property type="match status" value="1"/>
</dbReference>
<dbReference type="Gene3D" id="3.40.1390.20">
    <property type="entry name" value="HprK N-terminal domain-like"/>
    <property type="match status" value="1"/>
</dbReference>
<evidence type="ECO:0000313" key="2">
    <source>
        <dbReference type="EMBL" id="RZN65263.1"/>
    </source>
</evidence>
<dbReference type="EMBL" id="RXIF01000003">
    <property type="protein sequence ID" value="RZN65263.1"/>
    <property type="molecule type" value="Genomic_DNA"/>
</dbReference>
<dbReference type="InterPro" id="IPR010766">
    <property type="entry name" value="DRTGG"/>
</dbReference>
<dbReference type="Pfam" id="PF07085">
    <property type="entry name" value="DRTGG"/>
    <property type="match status" value="1"/>
</dbReference>
<evidence type="ECO:0000259" key="1">
    <source>
        <dbReference type="Pfam" id="PF07085"/>
    </source>
</evidence>
<evidence type="ECO:0000313" key="3">
    <source>
        <dbReference type="Proteomes" id="UP000317158"/>
    </source>
</evidence>
<dbReference type="InterPro" id="IPR050500">
    <property type="entry name" value="Phos_Acetyltrans/Butyryltrans"/>
</dbReference>
<dbReference type="CDD" id="cd03109">
    <property type="entry name" value="DTBS"/>
    <property type="match status" value="1"/>
</dbReference>
<dbReference type="Gene3D" id="3.40.50.300">
    <property type="entry name" value="P-loop containing nucleotide triphosphate hydrolases"/>
    <property type="match status" value="1"/>
</dbReference>
<dbReference type="PANTHER" id="PTHR43356:SF2">
    <property type="entry name" value="PHOSPHATE ACETYLTRANSFERASE"/>
    <property type="match status" value="1"/>
</dbReference>
<dbReference type="InterPro" id="IPR027417">
    <property type="entry name" value="P-loop_NTPase"/>
</dbReference>
<protein>
    <submittedName>
        <fullName evidence="2">Phosphotransacetylase family protein</fullName>
    </submittedName>
</protein>
<accession>A0A520KTE3</accession>
<dbReference type="SUPFAM" id="SSF52540">
    <property type="entry name" value="P-loop containing nucleoside triphosphate hydrolases"/>
    <property type="match status" value="1"/>
</dbReference>
<feature type="domain" description="DRTGG" evidence="1">
    <location>
        <begin position="213"/>
        <end position="319"/>
    </location>
</feature>
<dbReference type="AlphaFoldDB" id="A0A520KTE3"/>
<reference evidence="2 3" key="1">
    <citation type="journal article" date="2019" name="Nat. Microbiol.">
        <title>Wide diversity of methane and short-chain alkane metabolisms in uncultured archaea.</title>
        <authorList>
            <person name="Borrel G."/>
            <person name="Adam P.S."/>
            <person name="McKay L.J."/>
            <person name="Chen L.X."/>
            <person name="Sierra-Garcia I.N."/>
            <person name="Sieber C.M."/>
            <person name="Letourneur Q."/>
            <person name="Ghozlane A."/>
            <person name="Andersen G.L."/>
            <person name="Li W.J."/>
            <person name="Hallam S.J."/>
            <person name="Muyzer G."/>
            <person name="de Oliveira V.M."/>
            <person name="Inskeep W.P."/>
            <person name="Banfield J.F."/>
            <person name="Gribaldo S."/>
        </authorList>
    </citation>
    <scope>NUCLEOTIDE SEQUENCE [LARGE SCALE GENOMIC DNA]</scope>
    <source>
        <strain evidence="2">NM1a</strain>
    </source>
</reference>
<proteinExistence type="predicted"/>